<name>A0A327VK54_9BACT</name>
<dbReference type="InterPro" id="IPR012944">
    <property type="entry name" value="SusD_RagB_dom"/>
</dbReference>
<dbReference type="Gene3D" id="2.20.20.130">
    <property type="match status" value="1"/>
</dbReference>
<dbReference type="InterPro" id="IPR033985">
    <property type="entry name" value="SusD-like_N"/>
</dbReference>
<accession>A0A327VK54</accession>
<feature type="domain" description="RagB/SusD" evidence="6">
    <location>
        <begin position="343"/>
        <end position="440"/>
    </location>
</feature>
<dbReference type="SUPFAM" id="SSF48452">
    <property type="entry name" value="TPR-like"/>
    <property type="match status" value="1"/>
</dbReference>
<dbReference type="Gene3D" id="1.25.40.390">
    <property type="match status" value="1"/>
</dbReference>
<dbReference type="OrthoDB" id="1097962at2"/>
<sequence>MKKAIIYFSLLAGALLTMTACKKYLDVRPEDKILKDEAFTKESGFMTQLNGVYLNMSSYDMYGGKMHMLIPDVLGQLYNATGGSPYNNMSRYTYTDDKTKGYFADYWSNAYSSIANLNLILDNIDKAKNVFTNNNYNLVKGEALALRTFLHFDLMRLFGPIYATTDSATMSIPYYSYRSPMARPYVKGNDLMDSLQRDISLAASLLANDPVLKYGPGGDSSSNFTSYRKYRLNYYAVKALQARMYLYRLDKVNALAAVQDVLNAPAAYFPFNTIGSVPSDPALTKDCLFQLENYKLEDTYNKLFATTLFENNILMPRGDALTSIFNQNADLRISPFRWNLPSDGSRTEKVFYKYSPVLNNLGNTNVRIPIMRVAECYLIAAEAAPDRPTQLQYLNKLKAARGADLIVSTNDFTGEITKEYRREFYGEGQMFYYYKRINAANIQDGLAAPGTMISMTKAKYVVPLPDAERQIHLPNP</sequence>
<dbReference type="Gene3D" id="1.25.40.900">
    <property type="match status" value="1"/>
</dbReference>
<comment type="caution">
    <text evidence="8">The sequence shown here is derived from an EMBL/GenBank/DDBJ whole genome shotgun (WGS) entry which is preliminary data.</text>
</comment>
<feature type="domain" description="SusD-like N-terminal" evidence="7">
    <location>
        <begin position="23"/>
        <end position="210"/>
    </location>
</feature>
<keyword evidence="4" id="KW-0472">Membrane</keyword>
<keyword evidence="3" id="KW-0732">Signal</keyword>
<keyword evidence="5" id="KW-0998">Cell outer membrane</keyword>
<dbReference type="RefSeq" id="WP_111594996.1">
    <property type="nucleotide sequence ID" value="NZ_QLMA01000010.1"/>
</dbReference>
<dbReference type="AlphaFoldDB" id="A0A327VK54"/>
<evidence type="ECO:0000313" key="9">
    <source>
        <dbReference type="Proteomes" id="UP000249819"/>
    </source>
</evidence>
<gene>
    <name evidence="8" type="ORF">CLV59_110140</name>
</gene>
<proteinExistence type="inferred from homology"/>
<evidence type="ECO:0000256" key="4">
    <source>
        <dbReference type="ARBA" id="ARBA00023136"/>
    </source>
</evidence>
<evidence type="ECO:0000313" key="8">
    <source>
        <dbReference type="EMBL" id="RAJ75094.1"/>
    </source>
</evidence>
<dbReference type="GO" id="GO:0009279">
    <property type="term" value="C:cell outer membrane"/>
    <property type="evidence" value="ECO:0007669"/>
    <property type="project" value="UniProtKB-SubCell"/>
</dbReference>
<dbReference type="Pfam" id="PF07980">
    <property type="entry name" value="SusD_RagB"/>
    <property type="match status" value="1"/>
</dbReference>
<evidence type="ECO:0000259" key="6">
    <source>
        <dbReference type="Pfam" id="PF07980"/>
    </source>
</evidence>
<evidence type="ECO:0000256" key="3">
    <source>
        <dbReference type="ARBA" id="ARBA00022729"/>
    </source>
</evidence>
<comment type="similarity">
    <text evidence="2">Belongs to the SusD family.</text>
</comment>
<reference evidence="8 9" key="1">
    <citation type="submission" date="2018-06" db="EMBL/GenBank/DDBJ databases">
        <title>Genomic Encyclopedia of Archaeal and Bacterial Type Strains, Phase II (KMG-II): from individual species to whole genera.</title>
        <authorList>
            <person name="Goeker M."/>
        </authorList>
    </citation>
    <scope>NUCLEOTIDE SEQUENCE [LARGE SCALE GENOMIC DNA]</scope>
    <source>
        <strain evidence="8 9">DSM 29821</strain>
    </source>
</reference>
<evidence type="ECO:0000256" key="2">
    <source>
        <dbReference type="ARBA" id="ARBA00006275"/>
    </source>
</evidence>
<organism evidence="8 9">
    <name type="scientific">Chitinophaga dinghuensis</name>
    <dbReference type="NCBI Taxonomy" id="1539050"/>
    <lineage>
        <taxon>Bacteria</taxon>
        <taxon>Pseudomonadati</taxon>
        <taxon>Bacteroidota</taxon>
        <taxon>Chitinophagia</taxon>
        <taxon>Chitinophagales</taxon>
        <taxon>Chitinophagaceae</taxon>
        <taxon>Chitinophaga</taxon>
    </lineage>
</organism>
<protein>
    <submittedName>
        <fullName evidence="8">SusD-like starch-binding protein associating with outer membrane</fullName>
    </submittedName>
</protein>
<comment type="subcellular location">
    <subcellularLocation>
        <location evidence="1">Cell outer membrane</location>
    </subcellularLocation>
</comment>
<evidence type="ECO:0000256" key="1">
    <source>
        <dbReference type="ARBA" id="ARBA00004442"/>
    </source>
</evidence>
<evidence type="ECO:0000259" key="7">
    <source>
        <dbReference type="Pfam" id="PF14322"/>
    </source>
</evidence>
<evidence type="ECO:0000256" key="5">
    <source>
        <dbReference type="ARBA" id="ARBA00023237"/>
    </source>
</evidence>
<dbReference type="Pfam" id="PF14322">
    <property type="entry name" value="SusD-like_3"/>
    <property type="match status" value="1"/>
</dbReference>
<keyword evidence="9" id="KW-1185">Reference proteome</keyword>
<dbReference type="PROSITE" id="PS51257">
    <property type="entry name" value="PROKAR_LIPOPROTEIN"/>
    <property type="match status" value="1"/>
</dbReference>
<dbReference type="EMBL" id="QLMA01000010">
    <property type="protein sequence ID" value="RAJ75094.1"/>
    <property type="molecule type" value="Genomic_DNA"/>
</dbReference>
<dbReference type="Proteomes" id="UP000249819">
    <property type="component" value="Unassembled WGS sequence"/>
</dbReference>
<dbReference type="InterPro" id="IPR011990">
    <property type="entry name" value="TPR-like_helical_dom_sf"/>
</dbReference>